<comment type="caution">
    <text evidence="3">The sequence shown here is derived from an EMBL/GenBank/DDBJ whole genome shotgun (WGS) entry which is preliminary data.</text>
</comment>
<reference evidence="3" key="1">
    <citation type="submission" date="2014-03" db="EMBL/GenBank/DDBJ databases">
        <authorList>
            <person name="Casaregola S."/>
        </authorList>
    </citation>
    <scope>NUCLEOTIDE SEQUENCE [LARGE SCALE GENOMIC DNA]</scope>
    <source>
        <strain evidence="3">CLIB 918</strain>
    </source>
</reference>
<feature type="coiled-coil region" evidence="1">
    <location>
        <begin position="211"/>
        <end position="238"/>
    </location>
</feature>
<dbReference type="AlphaFoldDB" id="A0A0J9X8C9"/>
<keyword evidence="1" id="KW-0175">Coiled coil</keyword>
<accession>A0A0J9X8C9</accession>
<evidence type="ECO:0000313" key="3">
    <source>
        <dbReference type="EMBL" id="CDO53407.1"/>
    </source>
</evidence>
<feature type="compositionally biased region" description="Polar residues" evidence="2">
    <location>
        <begin position="133"/>
        <end position="151"/>
    </location>
</feature>
<evidence type="ECO:0000256" key="2">
    <source>
        <dbReference type="SAM" id="MobiDB-lite"/>
    </source>
</evidence>
<feature type="compositionally biased region" description="Low complexity" evidence="2">
    <location>
        <begin position="152"/>
        <end position="182"/>
    </location>
</feature>
<dbReference type="Proteomes" id="UP000242525">
    <property type="component" value="Unassembled WGS sequence"/>
</dbReference>
<name>A0A0J9X8C9_GEOCN</name>
<evidence type="ECO:0000256" key="1">
    <source>
        <dbReference type="SAM" id="Coils"/>
    </source>
</evidence>
<dbReference type="EMBL" id="CCBN010000005">
    <property type="protein sequence ID" value="CDO53407.1"/>
    <property type="molecule type" value="Genomic_DNA"/>
</dbReference>
<gene>
    <name evidence="3" type="ORF">BN980_GECA05s01286g</name>
</gene>
<feature type="region of interest" description="Disordered" evidence="2">
    <location>
        <begin position="133"/>
        <end position="200"/>
    </location>
</feature>
<protein>
    <submittedName>
        <fullName evidence="3">Uncharacterized protein</fullName>
    </submittedName>
</protein>
<evidence type="ECO:0000313" key="4">
    <source>
        <dbReference type="Proteomes" id="UP000242525"/>
    </source>
</evidence>
<dbReference type="OrthoDB" id="10584392at2759"/>
<keyword evidence="4" id="KW-1185">Reference proteome</keyword>
<proteinExistence type="predicted"/>
<sequence>MLLRPSTRKRIFLSSATSNTNTKLTNSPVVIHASSLKSNHHFSTSSIGGAPFTASSITTTSTSIHKSCLALCPNFRKPTQLTTTKLLADELTCSTGTSDASQARLAGRSYPLFGSYWHVKVRLIEPLEPSASASTAGVSSESPSAQFIPTHTPTSSIDSVCSSSTVTHTHHSSPASSVASTSDGHDETYNHHHNYYPQQPGPDIQYVLTELARREQTILDLRLEVAALEADLEAFKSRVFPAEAVPPSPVPSEESVASVSTTSSAASIVSSTSEVVAGPADAGVTSKVYKSLANNISILNVGIGLWALGFGLGKQIVFGY</sequence>
<organism evidence="3 4">
    <name type="scientific">Geotrichum candidum</name>
    <name type="common">Oospora lactis</name>
    <name type="synonym">Dipodascus geotrichum</name>
    <dbReference type="NCBI Taxonomy" id="1173061"/>
    <lineage>
        <taxon>Eukaryota</taxon>
        <taxon>Fungi</taxon>
        <taxon>Dikarya</taxon>
        <taxon>Ascomycota</taxon>
        <taxon>Saccharomycotina</taxon>
        <taxon>Dipodascomycetes</taxon>
        <taxon>Dipodascales</taxon>
        <taxon>Dipodascaceae</taxon>
        <taxon>Geotrichum</taxon>
    </lineage>
</organism>